<evidence type="ECO:0000313" key="2">
    <source>
        <dbReference type="Proteomes" id="UP000253250"/>
    </source>
</evidence>
<dbReference type="EMBL" id="PSYR01000002">
    <property type="protein sequence ID" value="RCN55764.1"/>
    <property type="molecule type" value="Genomic_DNA"/>
</dbReference>
<dbReference type="Pfam" id="PF16816">
    <property type="entry name" value="DotD"/>
    <property type="match status" value="1"/>
</dbReference>
<gene>
    <name evidence="1" type="ORF">C4900_07515</name>
</gene>
<dbReference type="InterPro" id="IPR038140">
    <property type="entry name" value="DotD_sf"/>
</dbReference>
<reference evidence="1 2" key="1">
    <citation type="submission" date="2018-02" db="EMBL/GenBank/DDBJ databases">
        <title>Insights into the biology of acidophilic members of the Acidiferrobacteraceae family derived from comparative genomic analyses.</title>
        <authorList>
            <person name="Issotta F."/>
            <person name="Thyssen C."/>
            <person name="Mena C."/>
            <person name="Moya A."/>
            <person name="Bellenberg S."/>
            <person name="Sproer C."/>
            <person name="Covarrubias P.C."/>
            <person name="Sand W."/>
            <person name="Quatrini R."/>
            <person name="Vera M."/>
        </authorList>
    </citation>
    <scope>NUCLEOTIDE SEQUENCE [LARGE SCALE GENOMIC DNA]</scope>
    <source>
        <strain evidence="2">m-1</strain>
    </source>
</reference>
<evidence type="ECO:0000313" key="1">
    <source>
        <dbReference type="EMBL" id="RCN55764.1"/>
    </source>
</evidence>
<dbReference type="Gene3D" id="3.55.50.60">
    <property type="entry name" value="DotD protein"/>
    <property type="match status" value="1"/>
</dbReference>
<dbReference type="RefSeq" id="WP_114282872.1">
    <property type="nucleotide sequence ID" value="NZ_PSYR01000002.1"/>
</dbReference>
<dbReference type="AlphaFoldDB" id="A0A368HBE4"/>
<sequence>MGVAASVAGLLAGCASAPVRPPVDPPYAAVLSSAARQVSAAWGVTARESRVFEPVPHLPALMDAPPGLQETVRADWVGPPTPLVRALAHRAGWAFRELGTPPPNESVVTVRGRHPLLVFLEQIGSQITNGRVIVNARTRVVALDWEGP</sequence>
<organism evidence="1 2">
    <name type="scientific">Acidiferrobacter thiooxydans</name>
    <dbReference type="NCBI Taxonomy" id="163359"/>
    <lineage>
        <taxon>Bacteria</taxon>
        <taxon>Pseudomonadati</taxon>
        <taxon>Pseudomonadota</taxon>
        <taxon>Gammaproteobacteria</taxon>
        <taxon>Acidiferrobacterales</taxon>
        <taxon>Acidiferrobacteraceae</taxon>
        <taxon>Acidiferrobacter</taxon>
    </lineage>
</organism>
<name>A0A368HBE4_9GAMM</name>
<keyword evidence="2" id="KW-1185">Reference proteome</keyword>
<proteinExistence type="predicted"/>
<dbReference type="Proteomes" id="UP000253250">
    <property type="component" value="Unassembled WGS sequence"/>
</dbReference>
<dbReference type="InterPro" id="IPR031817">
    <property type="entry name" value="DotD"/>
</dbReference>
<protein>
    <recommendedName>
        <fullName evidence="3">DotD/TraH family lipoprotein</fullName>
    </recommendedName>
</protein>
<comment type="caution">
    <text evidence="1">The sequence shown here is derived from an EMBL/GenBank/DDBJ whole genome shotgun (WGS) entry which is preliminary data.</text>
</comment>
<evidence type="ECO:0008006" key="3">
    <source>
        <dbReference type="Google" id="ProtNLM"/>
    </source>
</evidence>
<accession>A0A368HBE4</accession>